<dbReference type="Pfam" id="PF00646">
    <property type="entry name" value="F-box"/>
    <property type="match status" value="1"/>
</dbReference>
<dbReference type="STRING" id="4565.A0A3B6ATK0"/>
<dbReference type="PANTHER" id="PTHR31672">
    <property type="entry name" value="BNACNNG10540D PROTEIN"/>
    <property type="match status" value="1"/>
</dbReference>
<dbReference type="InterPro" id="IPR050796">
    <property type="entry name" value="SCF_F-box_component"/>
</dbReference>
<dbReference type="CDD" id="cd22157">
    <property type="entry name" value="F-box_AtFBW1-like"/>
    <property type="match status" value="1"/>
</dbReference>
<dbReference type="NCBIfam" id="TIGR01640">
    <property type="entry name" value="F_box_assoc_1"/>
    <property type="match status" value="1"/>
</dbReference>
<dbReference type="OrthoDB" id="676617at2759"/>
<name>A0A3B6ATK0_WHEAT</name>
<evidence type="ECO:0000313" key="2">
    <source>
        <dbReference type="EnsemblPlants" id="TraesCS2A02G142000.1"/>
    </source>
</evidence>
<dbReference type="InterPro" id="IPR013187">
    <property type="entry name" value="F-box-assoc_dom_typ3"/>
</dbReference>
<dbReference type="EnsemblPlants" id="TraesCS2A02G142000.1">
    <property type="protein sequence ID" value="TraesCS2A02G142000.1"/>
    <property type="gene ID" value="TraesCS2A02G142000"/>
</dbReference>
<dbReference type="SUPFAM" id="SSF81383">
    <property type="entry name" value="F-box domain"/>
    <property type="match status" value="1"/>
</dbReference>
<dbReference type="AlphaFoldDB" id="A0A3B6ATK0"/>
<dbReference type="Gramene" id="TraesCS2A02G142000.1">
    <property type="protein sequence ID" value="TraesCS2A02G142000.1"/>
    <property type="gene ID" value="TraesCS2A02G142000"/>
</dbReference>
<organism evidence="2">
    <name type="scientific">Triticum aestivum</name>
    <name type="common">Wheat</name>
    <dbReference type="NCBI Taxonomy" id="4565"/>
    <lineage>
        <taxon>Eukaryota</taxon>
        <taxon>Viridiplantae</taxon>
        <taxon>Streptophyta</taxon>
        <taxon>Embryophyta</taxon>
        <taxon>Tracheophyta</taxon>
        <taxon>Spermatophyta</taxon>
        <taxon>Magnoliopsida</taxon>
        <taxon>Liliopsida</taxon>
        <taxon>Poales</taxon>
        <taxon>Poaceae</taxon>
        <taxon>BOP clade</taxon>
        <taxon>Pooideae</taxon>
        <taxon>Triticodae</taxon>
        <taxon>Triticeae</taxon>
        <taxon>Triticinae</taxon>
        <taxon>Triticum</taxon>
    </lineage>
</organism>
<feature type="domain" description="F-box" evidence="1">
    <location>
        <begin position="9"/>
        <end position="54"/>
    </location>
</feature>
<dbReference type="Pfam" id="PF08268">
    <property type="entry name" value="FBA_3"/>
    <property type="match status" value="1"/>
</dbReference>
<evidence type="ECO:0000259" key="1">
    <source>
        <dbReference type="PROSITE" id="PS50181"/>
    </source>
</evidence>
<reference evidence="2" key="1">
    <citation type="submission" date="2018-08" db="EMBL/GenBank/DDBJ databases">
        <authorList>
            <person name="Rossello M."/>
        </authorList>
    </citation>
    <scope>NUCLEOTIDE SEQUENCE [LARGE SCALE GENOMIC DNA]</scope>
    <source>
        <strain evidence="2">cv. Chinese Spring</strain>
    </source>
</reference>
<dbReference type="PROSITE" id="PS50181">
    <property type="entry name" value="FBOX"/>
    <property type="match status" value="1"/>
</dbReference>
<dbReference type="InterPro" id="IPR001810">
    <property type="entry name" value="F-box_dom"/>
</dbReference>
<dbReference type="Gramene" id="TraesCS2A03G0290500.1">
    <property type="protein sequence ID" value="TraesCS2A03G0290500.1.CDS"/>
    <property type="gene ID" value="TraesCS2A03G0290500"/>
</dbReference>
<protein>
    <recommendedName>
        <fullName evidence="1">F-box domain-containing protein</fullName>
    </recommendedName>
</protein>
<dbReference type="SMART" id="SM00256">
    <property type="entry name" value="FBOX"/>
    <property type="match status" value="1"/>
</dbReference>
<reference evidence="2" key="2">
    <citation type="submission" date="2018-10" db="UniProtKB">
        <authorList>
            <consortium name="EnsemblPlants"/>
        </authorList>
    </citation>
    <scope>IDENTIFICATION</scope>
</reference>
<proteinExistence type="predicted"/>
<dbReference type="Gramene" id="TraesNOR2A03G00632320.1">
    <property type="protein sequence ID" value="TraesNOR2A03G00632320.1"/>
    <property type="gene ID" value="TraesNOR2A03G00632320"/>
</dbReference>
<sequence length="420" mass="47507">MPMAQSDVVVAVREIPNDMLQEILMKLPTKDVARCCCVSRQWRSALGDPSFRKLHAASHAALSAEPEFLRLSGVPCGIGQSVKTSVFSLSSDKPMCSIAKPEGYGLADICNGLLCFVDEHGAQAPALVCNPVTGETLELPAAPPLSNKDHAYFFAFGFSPPTNEYKLFRLSFPLCSYSSEEQRVNVDVYTLGDARGWRKDSFLSSSRPLTRGNDTSTPVLIDGKLHSNTKGWNAPMWQVAAGVLVVDVPTETCHAYPLPDDLGTYRYDNPLAFELKGQLCLAAHVLNSYNRPKALRFWVMATENKESDSEKEPHWELRYSFFVQVEPPIPIRWPWSCVSWSAWFQHETLFYTCNDTLYKYDTRSSVPDHGRLLQWDKQLQRIPPYEWLWFIHRGYRPTLVSPRIFELPPSQDETIMDVCS</sequence>
<accession>A0A3B6ATK0</accession>
<dbReference type="OMA" id="TETCHAY"/>
<dbReference type="Gene3D" id="1.20.1280.50">
    <property type="match status" value="1"/>
</dbReference>
<evidence type="ECO:0000313" key="3">
    <source>
        <dbReference type="Proteomes" id="UP000019116"/>
    </source>
</evidence>
<dbReference type="InterPro" id="IPR036047">
    <property type="entry name" value="F-box-like_dom_sf"/>
</dbReference>
<dbReference type="PANTHER" id="PTHR31672:SF2">
    <property type="entry name" value="F-BOX DOMAIN-CONTAINING PROTEIN"/>
    <property type="match status" value="1"/>
</dbReference>
<dbReference type="InterPro" id="IPR017451">
    <property type="entry name" value="F-box-assoc_interact_dom"/>
</dbReference>
<dbReference type="Proteomes" id="UP000019116">
    <property type="component" value="Chromosome 2A"/>
</dbReference>
<keyword evidence="3" id="KW-1185">Reference proteome</keyword>